<proteinExistence type="predicted"/>
<feature type="chain" id="PRO_5039385401" description="DUF4352 domain-containing protein" evidence="2">
    <location>
        <begin position="26"/>
        <end position="206"/>
    </location>
</feature>
<dbReference type="PROSITE" id="PS51257">
    <property type="entry name" value="PROKAR_LIPOPROTEIN"/>
    <property type="match status" value="1"/>
</dbReference>
<evidence type="ECO:0000256" key="1">
    <source>
        <dbReference type="SAM" id="MobiDB-lite"/>
    </source>
</evidence>
<feature type="region of interest" description="Disordered" evidence="1">
    <location>
        <begin position="27"/>
        <end position="59"/>
    </location>
</feature>
<dbReference type="RefSeq" id="WP_129185612.1">
    <property type="nucleotide sequence ID" value="NZ_JAGIOG010000001.1"/>
</dbReference>
<gene>
    <name evidence="3" type="ORF">ESP62_015225</name>
</gene>
<dbReference type="Proteomes" id="UP001515100">
    <property type="component" value="Unassembled WGS sequence"/>
</dbReference>
<sequence length="206" mass="21340">MRLSSLRVPAASAAAALLLSLSACGGSDSSDGDSGATAPDTTASTSSPTPEETTESPAAAQTEIAVDQTITDEEFGNTIKITKLVRDFQAPSKTNIPEGGGEWVLVQLDTTAGDKYSGGIQGGFTLYSGGELGGTTTGIIDDDMSAAGFTPWEEASAGEQTTGWVAFQINTRADAYQFQYKRGAAKIIGQDKEIPEKIFSVDLPTS</sequence>
<comment type="caution">
    <text evidence="3">The sequence shown here is derived from an EMBL/GenBank/DDBJ whole genome shotgun (WGS) entry which is preliminary data.</text>
</comment>
<name>A0A641AK98_9ACTN</name>
<dbReference type="OrthoDB" id="3783199at2"/>
<dbReference type="AlphaFoldDB" id="A0A641AK98"/>
<evidence type="ECO:0000313" key="3">
    <source>
        <dbReference type="EMBL" id="KAA1374740.1"/>
    </source>
</evidence>
<evidence type="ECO:0000256" key="2">
    <source>
        <dbReference type="SAM" id="SignalP"/>
    </source>
</evidence>
<protein>
    <recommendedName>
        <fullName evidence="5">DUF4352 domain-containing protein</fullName>
    </recommendedName>
</protein>
<accession>A0A641AK98</accession>
<reference evidence="3" key="1">
    <citation type="submission" date="2019-09" db="EMBL/GenBank/DDBJ databases">
        <authorList>
            <person name="Li J."/>
        </authorList>
    </citation>
    <scope>NUCLEOTIDE SEQUENCE [LARGE SCALE GENOMIC DNA]</scope>
    <source>
        <strain evidence="3">NRBC 14897</strain>
    </source>
</reference>
<organism evidence="3 4">
    <name type="scientific">Aeromicrobium fastidiosum</name>
    <dbReference type="NCBI Taxonomy" id="52699"/>
    <lineage>
        <taxon>Bacteria</taxon>
        <taxon>Bacillati</taxon>
        <taxon>Actinomycetota</taxon>
        <taxon>Actinomycetes</taxon>
        <taxon>Propionibacteriales</taxon>
        <taxon>Nocardioidaceae</taxon>
        <taxon>Aeromicrobium</taxon>
    </lineage>
</organism>
<evidence type="ECO:0008006" key="5">
    <source>
        <dbReference type="Google" id="ProtNLM"/>
    </source>
</evidence>
<keyword evidence="4" id="KW-1185">Reference proteome</keyword>
<evidence type="ECO:0000313" key="4">
    <source>
        <dbReference type="Proteomes" id="UP001515100"/>
    </source>
</evidence>
<feature type="signal peptide" evidence="2">
    <location>
        <begin position="1"/>
        <end position="25"/>
    </location>
</feature>
<dbReference type="EMBL" id="SDPP02000004">
    <property type="protein sequence ID" value="KAA1374740.1"/>
    <property type="molecule type" value="Genomic_DNA"/>
</dbReference>
<keyword evidence="2" id="KW-0732">Signal</keyword>